<feature type="region of interest" description="Disordered" evidence="1">
    <location>
        <begin position="53"/>
        <end position="115"/>
    </location>
</feature>
<name>A0A7S1P602_9ALVE</name>
<gene>
    <name evidence="3" type="ORF">VBRA1451_LOCUS18972</name>
</gene>
<dbReference type="EMBL" id="HBGB01032274">
    <property type="protein sequence ID" value="CAD9063902.1"/>
    <property type="molecule type" value="Transcribed_RNA"/>
</dbReference>
<protein>
    <submittedName>
        <fullName evidence="3">Uncharacterized protein</fullName>
    </submittedName>
</protein>
<organism evidence="3">
    <name type="scientific">Vitrella brassicaformis</name>
    <dbReference type="NCBI Taxonomy" id="1169539"/>
    <lineage>
        <taxon>Eukaryota</taxon>
        <taxon>Sar</taxon>
        <taxon>Alveolata</taxon>
        <taxon>Colpodellida</taxon>
        <taxon>Vitrellaceae</taxon>
        <taxon>Vitrella</taxon>
    </lineage>
</organism>
<keyword evidence="2" id="KW-1133">Transmembrane helix</keyword>
<proteinExistence type="predicted"/>
<keyword evidence="2" id="KW-0812">Transmembrane</keyword>
<accession>A0A7S1P602</accession>
<evidence type="ECO:0000256" key="2">
    <source>
        <dbReference type="SAM" id="Phobius"/>
    </source>
</evidence>
<evidence type="ECO:0000313" key="3">
    <source>
        <dbReference type="EMBL" id="CAD9063902.1"/>
    </source>
</evidence>
<dbReference type="PANTHER" id="PTHR47721:SF2">
    <property type="entry name" value="OS01G0235100 PROTEIN"/>
    <property type="match status" value="1"/>
</dbReference>
<feature type="transmembrane region" description="Helical" evidence="2">
    <location>
        <begin position="28"/>
        <end position="47"/>
    </location>
</feature>
<dbReference type="PANTHER" id="PTHR47721">
    <property type="entry name" value="OS01G0235100 PROTEIN"/>
    <property type="match status" value="1"/>
</dbReference>
<keyword evidence="2" id="KW-0472">Membrane</keyword>
<sequence length="191" mass="20485">MTTTICPSGSPALSADARSRRRHAPFPFLLSLLSFALVLHVVSAFVWTPAGRPSSALHGERSSMARRRWSRRMAAEEPEKMTVAAAESPAVPSSVPSVTATATEASPSPPPAPCPNFPRCDGKGLARGCDGQGRIQGGIGAIPLFSWWPIKVYRPCPSFLAAGYQYRRAGQSWDEIVYGADSPGNSFVRDQ</sequence>
<evidence type="ECO:0000256" key="1">
    <source>
        <dbReference type="SAM" id="MobiDB-lite"/>
    </source>
</evidence>
<dbReference type="AlphaFoldDB" id="A0A7S1P602"/>
<reference evidence="3" key="1">
    <citation type="submission" date="2021-01" db="EMBL/GenBank/DDBJ databases">
        <authorList>
            <person name="Corre E."/>
            <person name="Pelletier E."/>
            <person name="Niang G."/>
            <person name="Scheremetjew M."/>
            <person name="Finn R."/>
            <person name="Kale V."/>
            <person name="Holt S."/>
            <person name="Cochrane G."/>
            <person name="Meng A."/>
            <person name="Brown T."/>
            <person name="Cohen L."/>
        </authorList>
    </citation>
    <scope>NUCLEOTIDE SEQUENCE</scope>
    <source>
        <strain evidence="3">CCMP3346</strain>
    </source>
</reference>
<feature type="compositionally biased region" description="Low complexity" evidence="1">
    <location>
        <begin position="82"/>
        <end position="106"/>
    </location>
</feature>